<dbReference type="RefSeq" id="WP_094015248.1">
    <property type="nucleotide sequence ID" value="NZ_NMQW01000017.1"/>
</dbReference>
<evidence type="ECO:0000256" key="5">
    <source>
        <dbReference type="HAMAP-Rule" id="MF_00921"/>
    </source>
</evidence>
<reference evidence="6 7" key="1">
    <citation type="submission" date="2017-07" db="EMBL/GenBank/DDBJ databases">
        <title>Genome sequencing and assembly of Paenibacillus rigui.</title>
        <authorList>
            <person name="Mayilraj S."/>
        </authorList>
    </citation>
    <scope>NUCLEOTIDE SEQUENCE [LARGE SCALE GENOMIC DNA]</scope>
    <source>
        <strain evidence="6 7">JCM 16352</strain>
    </source>
</reference>
<evidence type="ECO:0000256" key="2">
    <source>
        <dbReference type="ARBA" id="ARBA00022679"/>
    </source>
</evidence>
<dbReference type="EC" id="2.7.4.27" evidence="5"/>
<dbReference type="InterPro" id="IPR005177">
    <property type="entry name" value="Kinase-pyrophosphorylase"/>
</dbReference>
<dbReference type="GO" id="GO:0005524">
    <property type="term" value="F:ATP binding"/>
    <property type="evidence" value="ECO:0007669"/>
    <property type="project" value="InterPro"/>
</dbReference>
<accession>A0A229URQ9</accession>
<evidence type="ECO:0000313" key="6">
    <source>
        <dbReference type="EMBL" id="OXM86098.1"/>
    </source>
</evidence>
<protein>
    <recommendedName>
        <fullName evidence="5">Putative pyruvate, phosphate dikinase regulatory protein</fullName>
        <shortName evidence="5">PPDK regulatory protein</shortName>
        <ecNumber evidence="5">2.7.11.32</ecNumber>
        <ecNumber evidence="5">2.7.4.27</ecNumber>
    </recommendedName>
</protein>
<dbReference type="PANTHER" id="PTHR31756">
    <property type="entry name" value="PYRUVATE, PHOSPHATE DIKINASE REGULATORY PROTEIN 1, CHLOROPLASTIC"/>
    <property type="match status" value="1"/>
</dbReference>
<dbReference type="EC" id="2.7.11.32" evidence="5"/>
<keyword evidence="1 5" id="KW-0723">Serine/threonine-protein kinase</keyword>
<dbReference type="HAMAP" id="MF_00921">
    <property type="entry name" value="PDRP"/>
    <property type="match status" value="1"/>
</dbReference>
<keyword evidence="7" id="KW-1185">Reference proteome</keyword>
<comment type="catalytic activity">
    <reaction evidence="5">
        <text>N(tele)-phospho-L-histidyl/O-phospho-L-threonyl-[pyruvate, phosphate dikinase] + phosphate + H(+) = N(tele)-phospho-L-histidyl/L-threonyl-[pyruvate, phosphate dikinase] + diphosphate</text>
        <dbReference type="Rhea" id="RHEA:43696"/>
        <dbReference type="Rhea" id="RHEA-COMP:10650"/>
        <dbReference type="Rhea" id="RHEA-COMP:10651"/>
        <dbReference type="ChEBI" id="CHEBI:15378"/>
        <dbReference type="ChEBI" id="CHEBI:30013"/>
        <dbReference type="ChEBI" id="CHEBI:33019"/>
        <dbReference type="ChEBI" id="CHEBI:43474"/>
        <dbReference type="ChEBI" id="CHEBI:61977"/>
        <dbReference type="ChEBI" id="CHEBI:83586"/>
        <dbReference type="EC" id="2.7.4.27"/>
    </reaction>
</comment>
<dbReference type="Proteomes" id="UP000215509">
    <property type="component" value="Unassembled WGS sequence"/>
</dbReference>
<comment type="similarity">
    <text evidence="5">Belongs to the pyruvate, phosphate/water dikinase regulatory protein family. PDRP subfamily.</text>
</comment>
<dbReference type="GO" id="GO:0016776">
    <property type="term" value="F:phosphotransferase activity, phosphate group as acceptor"/>
    <property type="evidence" value="ECO:0007669"/>
    <property type="project" value="UniProtKB-UniRule"/>
</dbReference>
<comment type="caution">
    <text evidence="6">The sequence shown here is derived from an EMBL/GenBank/DDBJ whole genome shotgun (WGS) entry which is preliminary data.</text>
</comment>
<comment type="catalytic activity">
    <reaction evidence="5">
        <text>N(tele)-phospho-L-histidyl/L-threonyl-[pyruvate, phosphate dikinase] + ADP = N(tele)-phospho-L-histidyl/O-phospho-L-threonyl-[pyruvate, phosphate dikinase] + AMP + H(+)</text>
        <dbReference type="Rhea" id="RHEA:43692"/>
        <dbReference type="Rhea" id="RHEA-COMP:10650"/>
        <dbReference type="Rhea" id="RHEA-COMP:10651"/>
        <dbReference type="ChEBI" id="CHEBI:15378"/>
        <dbReference type="ChEBI" id="CHEBI:30013"/>
        <dbReference type="ChEBI" id="CHEBI:61977"/>
        <dbReference type="ChEBI" id="CHEBI:83586"/>
        <dbReference type="ChEBI" id="CHEBI:456215"/>
        <dbReference type="ChEBI" id="CHEBI:456216"/>
        <dbReference type="EC" id="2.7.11.32"/>
    </reaction>
</comment>
<name>A0A229URQ9_9BACL</name>
<dbReference type="GO" id="GO:0004674">
    <property type="term" value="F:protein serine/threonine kinase activity"/>
    <property type="evidence" value="ECO:0007669"/>
    <property type="project" value="UniProtKB-UniRule"/>
</dbReference>
<sequence length="270" mass="30506">MNKRTNPIIYIASDSAGETGEAVVRAASVQFYPQQVDVRIVPFLEDRSGIDKLIQTARERDGIIVFTLVIPELRDYLIEQAIRYQLLYIDLLGPIIGSLEKKLNQESRHQPGMIHPLDEDYFKKVEAVEFAVKYDDGRDFTGVLQADIVLVGVSRTSKTPLSMYLAHKKFKVANVPLVPEIQPPEQLFTVSNKKIVGLRITPEKLNVIRSERLKTLGLPQNATYANVERINKELAYADGIMNRLGCRIIDVSNKAVEETASTIIDWFHGR</sequence>
<evidence type="ECO:0000313" key="7">
    <source>
        <dbReference type="Proteomes" id="UP000215509"/>
    </source>
</evidence>
<proteinExistence type="inferred from homology"/>
<keyword evidence="3 5" id="KW-0547">Nucleotide-binding</keyword>
<dbReference type="Pfam" id="PF03618">
    <property type="entry name" value="Kinase-PPPase"/>
    <property type="match status" value="1"/>
</dbReference>
<dbReference type="PANTHER" id="PTHR31756:SF3">
    <property type="entry name" value="PYRUVATE, PHOSPHATE DIKINASE REGULATORY PROTEIN 1, CHLOROPLASTIC"/>
    <property type="match status" value="1"/>
</dbReference>
<organism evidence="6 7">
    <name type="scientific">Paenibacillus rigui</name>
    <dbReference type="NCBI Taxonomy" id="554312"/>
    <lineage>
        <taxon>Bacteria</taxon>
        <taxon>Bacillati</taxon>
        <taxon>Bacillota</taxon>
        <taxon>Bacilli</taxon>
        <taxon>Bacillales</taxon>
        <taxon>Paenibacillaceae</taxon>
        <taxon>Paenibacillus</taxon>
    </lineage>
</organism>
<comment type="function">
    <text evidence="5">Bifunctional serine/threonine kinase and phosphorylase involved in the regulation of the pyruvate, phosphate dikinase (PPDK) by catalyzing its phosphorylation/dephosphorylation.</text>
</comment>
<evidence type="ECO:0000256" key="4">
    <source>
        <dbReference type="ARBA" id="ARBA00022777"/>
    </source>
</evidence>
<dbReference type="OrthoDB" id="9782201at2"/>
<dbReference type="GO" id="GO:0043531">
    <property type="term" value="F:ADP binding"/>
    <property type="evidence" value="ECO:0007669"/>
    <property type="project" value="UniProtKB-UniRule"/>
</dbReference>
<keyword evidence="6" id="KW-0670">Pyruvate</keyword>
<dbReference type="AlphaFoldDB" id="A0A229URQ9"/>
<keyword evidence="4 5" id="KW-0418">Kinase</keyword>
<evidence type="ECO:0000256" key="3">
    <source>
        <dbReference type="ARBA" id="ARBA00022741"/>
    </source>
</evidence>
<feature type="binding site" evidence="5">
    <location>
        <begin position="152"/>
        <end position="159"/>
    </location>
    <ligand>
        <name>ADP</name>
        <dbReference type="ChEBI" id="CHEBI:456216"/>
    </ligand>
</feature>
<dbReference type="NCBIfam" id="NF003742">
    <property type="entry name" value="PRK05339.1"/>
    <property type="match status" value="1"/>
</dbReference>
<evidence type="ECO:0000256" key="1">
    <source>
        <dbReference type="ARBA" id="ARBA00022527"/>
    </source>
</evidence>
<dbReference type="InterPro" id="IPR026565">
    <property type="entry name" value="PPDK_reg"/>
</dbReference>
<gene>
    <name evidence="6" type="ORF">CF651_12840</name>
</gene>
<dbReference type="EMBL" id="NMQW01000017">
    <property type="protein sequence ID" value="OXM86098.1"/>
    <property type="molecule type" value="Genomic_DNA"/>
</dbReference>
<keyword evidence="2 5" id="KW-0808">Transferase</keyword>